<evidence type="ECO:0000313" key="1">
    <source>
        <dbReference type="EMBL" id="KAI0087108.1"/>
    </source>
</evidence>
<dbReference type="Proteomes" id="UP001055072">
    <property type="component" value="Unassembled WGS sequence"/>
</dbReference>
<gene>
    <name evidence="1" type="ORF">BDY19DRAFT_301145</name>
</gene>
<name>A0ACB8TYK5_9APHY</name>
<dbReference type="EMBL" id="MU274919">
    <property type="protein sequence ID" value="KAI0087108.1"/>
    <property type="molecule type" value="Genomic_DNA"/>
</dbReference>
<protein>
    <submittedName>
        <fullName evidence="1">Cyclase</fullName>
    </submittedName>
</protein>
<sequence>MKTEVVDLSQILNKDTPAYPGDTCFSSCPHLTFSEHGVRVQKISIGTHTGTHIDVPSHFIDEGKTVEQVSLSWLVGPAVVIDLTQTGRDKDLQKRETIGLDDLKPYESRIKRYIDSGETPIVLLRTGWSKYWATEDYIPHPFVAPHAAQWLVDVGVRVLGIDTFSPDETVVDSSDFVTAVHKIVLGAGAVIVENLTNLAAIQEGEWVVSVVPLKLEGADGSPIRACAWRKE</sequence>
<reference evidence="1" key="1">
    <citation type="journal article" date="2021" name="Environ. Microbiol.">
        <title>Gene family expansions and transcriptome signatures uncover fungal adaptations to wood decay.</title>
        <authorList>
            <person name="Hage H."/>
            <person name="Miyauchi S."/>
            <person name="Viragh M."/>
            <person name="Drula E."/>
            <person name="Min B."/>
            <person name="Chaduli D."/>
            <person name="Navarro D."/>
            <person name="Favel A."/>
            <person name="Norest M."/>
            <person name="Lesage-Meessen L."/>
            <person name="Balint B."/>
            <person name="Merenyi Z."/>
            <person name="de Eugenio L."/>
            <person name="Morin E."/>
            <person name="Martinez A.T."/>
            <person name="Baldrian P."/>
            <person name="Stursova M."/>
            <person name="Martinez M.J."/>
            <person name="Novotny C."/>
            <person name="Magnuson J.K."/>
            <person name="Spatafora J.W."/>
            <person name="Maurice S."/>
            <person name="Pangilinan J."/>
            <person name="Andreopoulos W."/>
            <person name="LaButti K."/>
            <person name="Hundley H."/>
            <person name="Na H."/>
            <person name="Kuo A."/>
            <person name="Barry K."/>
            <person name="Lipzen A."/>
            <person name="Henrissat B."/>
            <person name="Riley R."/>
            <person name="Ahrendt S."/>
            <person name="Nagy L.G."/>
            <person name="Grigoriev I.V."/>
            <person name="Martin F."/>
            <person name="Rosso M.N."/>
        </authorList>
    </citation>
    <scope>NUCLEOTIDE SEQUENCE</scope>
    <source>
        <strain evidence="1">CBS 384.51</strain>
    </source>
</reference>
<organism evidence="1 2">
    <name type="scientific">Irpex rosettiformis</name>
    <dbReference type="NCBI Taxonomy" id="378272"/>
    <lineage>
        <taxon>Eukaryota</taxon>
        <taxon>Fungi</taxon>
        <taxon>Dikarya</taxon>
        <taxon>Basidiomycota</taxon>
        <taxon>Agaricomycotina</taxon>
        <taxon>Agaricomycetes</taxon>
        <taxon>Polyporales</taxon>
        <taxon>Irpicaceae</taxon>
        <taxon>Irpex</taxon>
    </lineage>
</organism>
<keyword evidence="2" id="KW-1185">Reference proteome</keyword>
<comment type="caution">
    <text evidence="1">The sequence shown here is derived from an EMBL/GenBank/DDBJ whole genome shotgun (WGS) entry which is preliminary data.</text>
</comment>
<accession>A0ACB8TYK5</accession>
<proteinExistence type="predicted"/>
<evidence type="ECO:0000313" key="2">
    <source>
        <dbReference type="Proteomes" id="UP001055072"/>
    </source>
</evidence>